<evidence type="ECO:0000313" key="5">
    <source>
        <dbReference type="Proteomes" id="UP001203423"/>
    </source>
</evidence>
<reference evidence="4 5" key="1">
    <citation type="submission" date="2022-01" db="EMBL/GenBank/DDBJ databases">
        <title>Whole genome-based taxonomy of the Shewanellaceae.</title>
        <authorList>
            <person name="Martin-Rodriguez A.J."/>
        </authorList>
    </citation>
    <scope>NUCLEOTIDE SEQUENCE [LARGE SCALE GENOMIC DNA]</scope>
    <source>
        <strain evidence="4 5">DSM 17177</strain>
    </source>
</reference>
<dbReference type="InterPro" id="IPR016167">
    <property type="entry name" value="FAD-bd_PCMH_sub1"/>
</dbReference>
<evidence type="ECO:0000256" key="1">
    <source>
        <dbReference type="ARBA" id="ARBA00022630"/>
    </source>
</evidence>
<sequence length="571" mass="63335">MDPLLKCLIETVGSSAQVLSTKKELAPYLRGTEGFDKLANKKRHLFAVIQPNNTQIIDDIVSLANTLSLKNNSSFVLYPICSGRNWGYNTSQPAAIIPHAVILDLSTLSHIKLNKSLGLVTIEPGVTQAQLSQFLIAAGDEFMVPVTGAGPDCAIMSNALERGYGITPNQEHFSAVTALKGIWGNGTSYRSAVNELDQSGTDLVDKTFKWGIGPYMDGLFTQSNFGIVTEMTLRLAYRRKGFIAFFIQVKSDDQLEAVVPLIHQTLRDYEGIVGSINLMDKRRVISMFADNPNGPDAHITLSDENIVAATEKMDTPAWTLVGSLYGTEAIVNTAKKEIIQIFKQTPCKMLFSDSLLIKLGDKLLNKLPHFVINLSSALSIAKAQIHSFNKGKEIMLGRPNPVALKLAYWRNKNTMVAHSLSNDAPLSPGKDGCGLLWYAPLVPMNTVAMRKYVNFIREICPKHNIEPFITFTNLRYDCIDSTIPIVFDLSNPKAVSDAHDCLKELVNEGLKLGFVPYRLNIDQQHWLLDGTTPFWRVVDQLKSVLDPNDIISRGRYNPKERILLEVNKLTS</sequence>
<dbReference type="RefSeq" id="WP_248942739.1">
    <property type="nucleotide sequence ID" value="NZ_JAKIKS010000147.1"/>
</dbReference>
<dbReference type="PROSITE" id="PS51387">
    <property type="entry name" value="FAD_PCMH"/>
    <property type="match status" value="1"/>
</dbReference>
<dbReference type="SUPFAM" id="SSF56176">
    <property type="entry name" value="FAD-binding/transporter-associated domain-like"/>
    <property type="match status" value="1"/>
</dbReference>
<dbReference type="Pfam" id="PF01565">
    <property type="entry name" value="FAD_binding_4"/>
    <property type="match status" value="1"/>
</dbReference>
<organism evidence="4 5">
    <name type="scientific">Shewanella surugensis</name>
    <dbReference type="NCBI Taxonomy" id="212020"/>
    <lineage>
        <taxon>Bacteria</taxon>
        <taxon>Pseudomonadati</taxon>
        <taxon>Pseudomonadota</taxon>
        <taxon>Gammaproteobacteria</taxon>
        <taxon>Alteromonadales</taxon>
        <taxon>Shewanellaceae</taxon>
        <taxon>Shewanella</taxon>
    </lineage>
</organism>
<evidence type="ECO:0000256" key="2">
    <source>
        <dbReference type="ARBA" id="ARBA00022827"/>
    </source>
</evidence>
<keyword evidence="1" id="KW-0285">Flavoprotein</keyword>
<comment type="caution">
    <text evidence="4">The sequence shown here is derived from an EMBL/GenBank/DDBJ whole genome shotgun (WGS) entry which is preliminary data.</text>
</comment>
<proteinExistence type="predicted"/>
<dbReference type="InterPro" id="IPR036318">
    <property type="entry name" value="FAD-bd_PCMH-like_sf"/>
</dbReference>
<dbReference type="EMBL" id="JAKIKS010000147">
    <property type="protein sequence ID" value="MCL1127338.1"/>
    <property type="molecule type" value="Genomic_DNA"/>
</dbReference>
<accession>A0ABT0LI13</accession>
<dbReference type="InterPro" id="IPR016170">
    <property type="entry name" value="Cytok_DH_C_sf"/>
</dbReference>
<dbReference type="Gene3D" id="3.30.43.10">
    <property type="entry name" value="Uridine Diphospho-n-acetylenolpyruvylglucosamine Reductase, domain 2"/>
    <property type="match status" value="1"/>
</dbReference>
<keyword evidence="5" id="KW-1185">Reference proteome</keyword>
<dbReference type="Gene3D" id="3.30.465.10">
    <property type="match status" value="1"/>
</dbReference>
<dbReference type="InterPro" id="IPR016164">
    <property type="entry name" value="FAD-linked_Oxase-like_C"/>
</dbReference>
<dbReference type="InterPro" id="IPR006094">
    <property type="entry name" value="Oxid_FAD_bind_N"/>
</dbReference>
<dbReference type="SUPFAM" id="SSF55103">
    <property type="entry name" value="FAD-linked oxidases, C-terminal domain"/>
    <property type="match status" value="1"/>
</dbReference>
<dbReference type="Gene3D" id="3.40.462.10">
    <property type="entry name" value="FAD-linked oxidases, C-terminal domain"/>
    <property type="match status" value="1"/>
</dbReference>
<dbReference type="InterPro" id="IPR016169">
    <property type="entry name" value="FAD-bd_PCMH_sub2"/>
</dbReference>
<protein>
    <submittedName>
        <fullName evidence="4">FAD-binding protein</fullName>
    </submittedName>
</protein>
<feature type="domain" description="FAD-binding PCMH-type" evidence="3">
    <location>
        <begin position="41"/>
        <end position="238"/>
    </location>
</feature>
<evidence type="ECO:0000313" key="4">
    <source>
        <dbReference type="EMBL" id="MCL1127338.1"/>
    </source>
</evidence>
<name>A0ABT0LI13_9GAMM</name>
<dbReference type="Proteomes" id="UP001203423">
    <property type="component" value="Unassembled WGS sequence"/>
</dbReference>
<gene>
    <name evidence="4" type="ORF">L2764_23395</name>
</gene>
<evidence type="ECO:0000259" key="3">
    <source>
        <dbReference type="PROSITE" id="PS51387"/>
    </source>
</evidence>
<keyword evidence="2" id="KW-0274">FAD</keyword>
<dbReference type="InterPro" id="IPR016166">
    <property type="entry name" value="FAD-bd_PCMH"/>
</dbReference>